<keyword evidence="2" id="KW-1185">Reference proteome</keyword>
<dbReference type="OrthoDB" id="5291924at2"/>
<accession>A0A6N6VZ44</accession>
<evidence type="ECO:0008006" key="3">
    <source>
        <dbReference type="Google" id="ProtNLM"/>
    </source>
</evidence>
<reference evidence="1 2" key="1">
    <citation type="submission" date="2019-10" db="EMBL/GenBank/DDBJ databases">
        <title>New species of Slilvanegrellaceae.</title>
        <authorList>
            <person name="Pitt A."/>
            <person name="Hahn M.W."/>
        </authorList>
    </citation>
    <scope>NUCLEOTIDE SEQUENCE [LARGE SCALE GENOMIC DNA]</scope>
    <source>
        <strain evidence="1 2">SP-Ram-0.45-NSY-1</strain>
    </source>
</reference>
<proteinExistence type="predicted"/>
<evidence type="ECO:0000313" key="1">
    <source>
        <dbReference type="EMBL" id="KAB8040502.1"/>
    </source>
</evidence>
<protein>
    <recommendedName>
        <fullName evidence="3">DNA polymerase III subunit delta</fullName>
    </recommendedName>
</protein>
<dbReference type="AlphaFoldDB" id="A0A6N6VZ44"/>
<comment type="caution">
    <text evidence="1">The sequence shown here is derived from an EMBL/GenBank/DDBJ whole genome shotgun (WGS) entry which is preliminary data.</text>
</comment>
<dbReference type="GO" id="GO:0006261">
    <property type="term" value="P:DNA-templated DNA replication"/>
    <property type="evidence" value="ECO:0007669"/>
    <property type="project" value="TreeGrafter"/>
</dbReference>
<dbReference type="EMBL" id="WFLM01000001">
    <property type="protein sequence ID" value="KAB8040502.1"/>
    <property type="molecule type" value="Genomic_DNA"/>
</dbReference>
<dbReference type="Pfam" id="PF13177">
    <property type="entry name" value="DNA_pol3_delta2"/>
    <property type="match status" value="1"/>
</dbReference>
<dbReference type="RefSeq" id="WP_153418017.1">
    <property type="nucleotide sequence ID" value="NZ_WFLM01000001.1"/>
</dbReference>
<evidence type="ECO:0000313" key="2">
    <source>
        <dbReference type="Proteomes" id="UP000437748"/>
    </source>
</evidence>
<dbReference type="Proteomes" id="UP000437748">
    <property type="component" value="Unassembled WGS sequence"/>
</dbReference>
<dbReference type="PANTHER" id="PTHR11669:SF0">
    <property type="entry name" value="PROTEIN STICHEL-LIKE 2"/>
    <property type="match status" value="1"/>
</dbReference>
<dbReference type="InterPro" id="IPR027417">
    <property type="entry name" value="P-loop_NTPase"/>
</dbReference>
<gene>
    <name evidence="1" type="ORF">GCL60_00880</name>
</gene>
<name>A0A6N6VZ44_9BACT</name>
<dbReference type="InterPro" id="IPR050238">
    <property type="entry name" value="DNA_Rep/Repair_Clamp_Loader"/>
</dbReference>
<dbReference type="Gene3D" id="3.40.50.300">
    <property type="entry name" value="P-loop containing nucleotide triphosphate hydrolases"/>
    <property type="match status" value="1"/>
</dbReference>
<dbReference type="PANTHER" id="PTHR11669">
    <property type="entry name" value="REPLICATION FACTOR C / DNA POLYMERASE III GAMMA-TAU SUBUNIT"/>
    <property type="match status" value="1"/>
</dbReference>
<dbReference type="SUPFAM" id="SSF52540">
    <property type="entry name" value="P-loop containing nucleoside triphosphate hydrolases"/>
    <property type="match status" value="1"/>
</dbReference>
<organism evidence="1 2">
    <name type="scientific">Silvanigrella paludirubra</name>
    <dbReference type="NCBI Taxonomy" id="2499159"/>
    <lineage>
        <taxon>Bacteria</taxon>
        <taxon>Pseudomonadati</taxon>
        <taxon>Bdellovibrionota</taxon>
        <taxon>Oligoflexia</taxon>
        <taxon>Silvanigrellales</taxon>
        <taxon>Silvanigrellaceae</taxon>
        <taxon>Silvanigrella</taxon>
    </lineage>
</organism>
<sequence>MNSFEEFIKNIQDYKHHALLLVCKQFENMSFPEEHFKTLVKEISGVALFQTNDVSLFDIAASHNDIFIADRTRKILRIEDLAKIKELVLYQPSEGKRRLFFIENCERMNTNSANALLKSLEEPQAKSIFILTTKNLSLVLPTISSRCQKVFIHFKEISKKSILDSISQEDFNLIKLQIDSFKNFMPNLVNSLQEKETKTVTLNEIKSVLEISEKLSKEYQANLLQDLIVLATNERLKKDPSFLVIAKSILANVTEWKNAETLNPSSQLWLNRIFLGYKLN</sequence>